<dbReference type="CDD" id="cd02248">
    <property type="entry name" value="Peptidase_C1A"/>
    <property type="match status" value="1"/>
</dbReference>
<gene>
    <name evidence="4" type="ORF">HXX76_015607</name>
</gene>
<name>A0A835S9W5_CHLIN</name>
<evidence type="ECO:0000259" key="3">
    <source>
        <dbReference type="SMART" id="SM00645"/>
    </source>
</evidence>
<dbReference type="PROSITE" id="PS00139">
    <property type="entry name" value="THIOL_PROTEASE_CYS"/>
    <property type="match status" value="1"/>
</dbReference>
<dbReference type="GO" id="GO:0008234">
    <property type="term" value="F:cysteine-type peptidase activity"/>
    <property type="evidence" value="ECO:0007669"/>
    <property type="project" value="InterPro"/>
</dbReference>
<dbReference type="InterPro" id="IPR000169">
    <property type="entry name" value="Pept_cys_AS"/>
</dbReference>
<dbReference type="SUPFAM" id="SSF54001">
    <property type="entry name" value="Cysteine proteinases"/>
    <property type="match status" value="1"/>
</dbReference>
<evidence type="ECO:0000313" key="5">
    <source>
        <dbReference type="Proteomes" id="UP000650467"/>
    </source>
</evidence>
<dbReference type="EMBL" id="JAEHOC010000088">
    <property type="protein sequence ID" value="KAG2423009.1"/>
    <property type="molecule type" value="Genomic_DNA"/>
</dbReference>
<organism evidence="4 5">
    <name type="scientific">Chlamydomonas incerta</name>
    <dbReference type="NCBI Taxonomy" id="51695"/>
    <lineage>
        <taxon>Eukaryota</taxon>
        <taxon>Viridiplantae</taxon>
        <taxon>Chlorophyta</taxon>
        <taxon>core chlorophytes</taxon>
        <taxon>Chlorophyceae</taxon>
        <taxon>CS clade</taxon>
        <taxon>Chlamydomonadales</taxon>
        <taxon>Chlamydomonadaceae</taxon>
        <taxon>Chlamydomonas</taxon>
    </lineage>
</organism>
<dbReference type="InterPro" id="IPR013128">
    <property type="entry name" value="Peptidase_C1A"/>
</dbReference>
<dbReference type="InterPro" id="IPR039417">
    <property type="entry name" value="Peptidase_C1A_papain-like"/>
</dbReference>
<keyword evidence="5" id="KW-1185">Reference proteome</keyword>
<dbReference type="Proteomes" id="UP000650467">
    <property type="component" value="Unassembled WGS sequence"/>
</dbReference>
<evidence type="ECO:0000256" key="1">
    <source>
        <dbReference type="ARBA" id="ARBA00008455"/>
    </source>
</evidence>
<evidence type="ECO:0000256" key="2">
    <source>
        <dbReference type="SAM" id="MobiDB-lite"/>
    </source>
</evidence>
<dbReference type="GO" id="GO:0006508">
    <property type="term" value="P:proteolysis"/>
    <property type="evidence" value="ECO:0007669"/>
    <property type="project" value="InterPro"/>
</dbReference>
<reference evidence="4" key="1">
    <citation type="journal article" date="2020" name="bioRxiv">
        <title>Comparative genomics of Chlamydomonas.</title>
        <authorList>
            <person name="Craig R.J."/>
            <person name="Hasan A.R."/>
            <person name="Ness R.W."/>
            <person name="Keightley P.D."/>
        </authorList>
    </citation>
    <scope>NUCLEOTIDE SEQUENCE</scope>
    <source>
        <strain evidence="4">SAG 7.73</strain>
    </source>
</reference>
<comment type="similarity">
    <text evidence="1">Belongs to the peptidase C1 family.</text>
</comment>
<accession>A0A835S9W5</accession>
<dbReference type="OrthoDB" id="538292at2759"/>
<dbReference type="AlphaFoldDB" id="A0A835S9W5"/>
<feature type="domain" description="Peptidase C1A papain C-terminal" evidence="3">
    <location>
        <begin position="1"/>
        <end position="221"/>
    </location>
</feature>
<protein>
    <recommendedName>
        <fullName evidence="3">Peptidase C1A papain C-terminal domain-containing protein</fullName>
    </recommendedName>
</protein>
<dbReference type="Pfam" id="PF00112">
    <property type="entry name" value="Peptidase_C1"/>
    <property type="match status" value="1"/>
</dbReference>
<dbReference type="InterPro" id="IPR000668">
    <property type="entry name" value="Peptidase_C1A_C"/>
</dbReference>
<dbReference type="Gene3D" id="3.90.70.10">
    <property type="entry name" value="Cysteine proteinases"/>
    <property type="match status" value="1"/>
</dbReference>
<feature type="compositionally biased region" description="Pro residues" evidence="2">
    <location>
        <begin position="390"/>
        <end position="403"/>
    </location>
</feature>
<feature type="region of interest" description="Disordered" evidence="2">
    <location>
        <begin position="383"/>
        <end position="403"/>
    </location>
</feature>
<proteinExistence type="inferred from homology"/>
<dbReference type="PANTHER" id="PTHR12411">
    <property type="entry name" value="CYSTEINE PROTEASE FAMILY C1-RELATED"/>
    <property type="match status" value="1"/>
</dbReference>
<comment type="caution">
    <text evidence="4">The sequence shown here is derived from an EMBL/GenBank/DDBJ whole genome shotgun (WGS) entry which is preliminary data.</text>
</comment>
<evidence type="ECO:0000313" key="4">
    <source>
        <dbReference type="EMBL" id="KAG2423009.1"/>
    </source>
</evidence>
<dbReference type="InterPro" id="IPR038765">
    <property type="entry name" value="Papain-like_cys_pep_sf"/>
</dbReference>
<sequence>MDWRLQGLISDPGDQQTCGSCYAYAVTHAIEASFAIKLGSHSPFALAVSQVLQCFVGSSSGSSTSRGGGCSGGWVGQTYGYAISTGLLREDDWYTVLNASQAIAALPTSFQQILGWETVAPTEYAVLQAVANQPVVALVHASAAWMAYGGGLFEGDCQDSLSRANHAVLIVGYTASAFIVKNSWGTDWGQGGYMLLPRVGSSNNMTRWNRCGVLNRVTYPVHDSVPPAKRGELIMQGFCAGMAKVLRNADDSPTTFRNLSTAHNVPLEDIVRANAHLSPDPDAKIEILSSYYIPPCTRNAPQPPVPRSECGVDYRVLLNGDRGLLASASLVMSPAVSNAFEHGAAGRRLLADFAAQRRRERTAGLARELQSELVDHRRRLLLGDGASPPVTTPPQPQQQPAMTLPPPAAPTFAFGDAWYYVLDSRGAALTNNDGSAAFAAKSTDPAEQDQQLWRFVPMTMYATPGFRLQLKSGGGASCLEPNPYRAVFIDLVDCDATSDTQQLVLTLKSAGAAGGGGGGGVVDLQTAWFNIAFPNTRKFHCGYSDGSRDDVPVSTLGSFLLTYDCSGDAGDAHEYFRAAPAPTFAFGDAWYYVLDSRGAALTNNDGSAAFAAKSTDPAEQDQQLWRFVPMTMYATPGFRLQLKSGGGSSCLEPNPYRAVFIDLVDCDATSDTQQLVLTLKSAQAAAGAAGGGGGGGVVDLQTAWFNIAFPNTRKFHCGYSDGSRDDVPVSTLGSFLLTYDCSGDAGDAHEYFRAARYVSPSPAPAPLPPPAPPPPTPLPAVLAASPPPAAPTFAFGDAWYYVLDSRGAALTNNDGSAAFAAKSTDPAEQDQQLWRFVPMTVYATPGFRLQLKSGGGASCLEPNPYRAVFIDLVDCDATSDTQQLVLTLKSAQAAAGAAGGGGGGGGVVDLQTAWFNIAFPNTRKFHCGYSDGSRDDVPVSTLGSFLLTYDCSGDAGDAHEYFRAARYVSPSPAPAPLPPPAPPPPTPLPAVLAASPPPAAPTFAFGDAWYYVLDSRGAALTNNDGSAAFAAKSTDPAEQDQQLWRFVPMTMYATPGFRLQLKSGGGASCLEPNPYRAVFIDLVDCDATSDTQQLVLTLKSAQAAGAAGGGVVDLQTAWFNIAFPNTRKFHCGYSDGSRDDVPVSTLGSFLLTYDCSGDAGDVHEYFRAARE</sequence>
<dbReference type="SMART" id="SM00645">
    <property type="entry name" value="Pept_C1"/>
    <property type="match status" value="1"/>
</dbReference>